<proteinExistence type="predicted"/>
<feature type="signal peptide" evidence="1">
    <location>
        <begin position="1"/>
        <end position="23"/>
    </location>
</feature>
<protein>
    <recommendedName>
        <fullName evidence="4">Fe2OG dioxygenase domain-containing protein</fullName>
    </recommendedName>
</protein>
<keyword evidence="3" id="KW-1185">Reference proteome</keyword>
<dbReference type="AlphaFoldDB" id="A0AAE0BX35"/>
<evidence type="ECO:0000313" key="2">
    <source>
        <dbReference type="EMBL" id="KAK3244393.1"/>
    </source>
</evidence>
<evidence type="ECO:0000313" key="3">
    <source>
        <dbReference type="Proteomes" id="UP001190700"/>
    </source>
</evidence>
<accession>A0AAE0BX35</accession>
<feature type="chain" id="PRO_5041947157" description="Fe2OG dioxygenase domain-containing protein" evidence="1">
    <location>
        <begin position="24"/>
        <end position="286"/>
    </location>
</feature>
<reference evidence="2 3" key="1">
    <citation type="journal article" date="2015" name="Genome Biol. Evol.">
        <title>Comparative Genomics of a Bacterivorous Green Alga Reveals Evolutionary Causalities and Consequences of Phago-Mixotrophic Mode of Nutrition.</title>
        <authorList>
            <person name="Burns J.A."/>
            <person name="Paasch A."/>
            <person name="Narechania A."/>
            <person name="Kim E."/>
        </authorList>
    </citation>
    <scope>NUCLEOTIDE SEQUENCE [LARGE SCALE GENOMIC DNA]</scope>
    <source>
        <strain evidence="2 3">PLY_AMNH</strain>
    </source>
</reference>
<evidence type="ECO:0008006" key="4">
    <source>
        <dbReference type="Google" id="ProtNLM"/>
    </source>
</evidence>
<evidence type="ECO:0000256" key="1">
    <source>
        <dbReference type="SAM" id="SignalP"/>
    </source>
</evidence>
<dbReference type="EMBL" id="LGRX02031905">
    <property type="protein sequence ID" value="KAK3244393.1"/>
    <property type="molecule type" value="Genomic_DNA"/>
</dbReference>
<gene>
    <name evidence="2" type="ORF">CYMTET_45991</name>
</gene>
<organism evidence="2 3">
    <name type="scientific">Cymbomonas tetramitiformis</name>
    <dbReference type="NCBI Taxonomy" id="36881"/>
    <lineage>
        <taxon>Eukaryota</taxon>
        <taxon>Viridiplantae</taxon>
        <taxon>Chlorophyta</taxon>
        <taxon>Pyramimonadophyceae</taxon>
        <taxon>Pyramimonadales</taxon>
        <taxon>Pyramimonadaceae</taxon>
        <taxon>Cymbomonas</taxon>
    </lineage>
</organism>
<name>A0AAE0BX35_9CHLO</name>
<dbReference type="Proteomes" id="UP001190700">
    <property type="component" value="Unassembled WGS sequence"/>
</dbReference>
<sequence length="286" mass="32245">MLDNRIWMSLVLFGLSYALGGHAVEFPPCNVTTEVVDHTFAAIRNATLETRPYPTIYIEQIFEPAFYACILGNIPRPNLTKRVYNSPPGRGAGRYRIKLRGGSGPYVHTEVSSLKPQDAKHINEPFWTAFARSFGSKAIQTLWLSKFQISVVKRKWTDSIRAEMYYFMELNRDLSGYAIGPHTDSANKWVTTLYYLPKDDSHIDEGGTAVMRSKSGKKQAVSSKRESWSNTDFQVVEMAPFKSNSVFAFAPCFTSWHAVPKVKNAFARDTIQGFISSKKETPKSSC</sequence>
<keyword evidence="1" id="KW-0732">Signal</keyword>
<comment type="caution">
    <text evidence="2">The sequence shown here is derived from an EMBL/GenBank/DDBJ whole genome shotgun (WGS) entry which is preliminary data.</text>
</comment>
<dbReference type="Gene3D" id="2.60.120.620">
    <property type="entry name" value="q2cbj1_9rhob like domain"/>
    <property type="match status" value="1"/>
</dbReference>